<feature type="transmembrane region" description="Helical" evidence="6">
    <location>
        <begin position="20"/>
        <end position="42"/>
    </location>
</feature>
<comment type="subcellular location">
    <subcellularLocation>
        <location evidence="1">Cell membrane</location>
        <topology evidence="1">Multi-pass membrane protein</topology>
    </subcellularLocation>
</comment>
<dbReference type="SUPFAM" id="SSF103190">
    <property type="entry name" value="Sensory domain-like"/>
    <property type="match status" value="1"/>
</dbReference>
<evidence type="ECO:0000256" key="1">
    <source>
        <dbReference type="ARBA" id="ARBA00004651"/>
    </source>
</evidence>
<dbReference type="InterPro" id="IPR029151">
    <property type="entry name" value="Sensor-like_sf"/>
</dbReference>
<dbReference type="GO" id="GO:0005886">
    <property type="term" value="C:plasma membrane"/>
    <property type="evidence" value="ECO:0007669"/>
    <property type="project" value="UniProtKB-SubCell"/>
</dbReference>
<feature type="transmembrane region" description="Helical" evidence="6">
    <location>
        <begin position="262"/>
        <end position="281"/>
    </location>
</feature>
<name>A0AAU9J9Z8_9CILI</name>
<dbReference type="InterPro" id="IPR033479">
    <property type="entry name" value="dCache_1"/>
</dbReference>
<gene>
    <name evidence="8" type="ORF">BSTOLATCC_MIC30443</name>
</gene>
<keyword evidence="5 6" id="KW-0472">Membrane</keyword>
<dbReference type="CDD" id="cd18773">
    <property type="entry name" value="PDC1_HK_sensor"/>
    <property type="match status" value="1"/>
</dbReference>
<feature type="domain" description="Cache" evidence="7">
    <location>
        <begin position="157"/>
        <end position="339"/>
    </location>
</feature>
<evidence type="ECO:0000313" key="8">
    <source>
        <dbReference type="EMBL" id="CAG9322061.1"/>
    </source>
</evidence>
<dbReference type="AlphaFoldDB" id="A0AAU9J9Z8"/>
<keyword evidence="9" id="KW-1185">Reference proteome</keyword>
<accession>A0AAU9J9Z8</accession>
<keyword evidence="4 6" id="KW-1133">Transmembrane helix</keyword>
<evidence type="ECO:0000259" key="7">
    <source>
        <dbReference type="Pfam" id="PF02743"/>
    </source>
</evidence>
<reference evidence="8" key="1">
    <citation type="submission" date="2021-09" db="EMBL/GenBank/DDBJ databases">
        <authorList>
            <consortium name="AG Swart"/>
            <person name="Singh M."/>
            <person name="Singh A."/>
            <person name="Seah K."/>
            <person name="Emmerich C."/>
        </authorList>
    </citation>
    <scope>NUCLEOTIDE SEQUENCE</scope>
    <source>
        <strain evidence="8">ATCC30299</strain>
    </source>
</reference>
<proteinExistence type="predicted"/>
<dbReference type="Gene3D" id="3.30.450.20">
    <property type="entry name" value="PAS domain"/>
    <property type="match status" value="2"/>
</dbReference>
<feature type="transmembrane region" description="Helical" evidence="6">
    <location>
        <begin position="378"/>
        <end position="401"/>
    </location>
</feature>
<evidence type="ECO:0000256" key="4">
    <source>
        <dbReference type="ARBA" id="ARBA00022989"/>
    </source>
</evidence>
<dbReference type="EMBL" id="CAJZBQ010000030">
    <property type="protein sequence ID" value="CAG9322061.1"/>
    <property type="molecule type" value="Genomic_DNA"/>
</dbReference>
<evidence type="ECO:0000256" key="5">
    <source>
        <dbReference type="ARBA" id="ARBA00023136"/>
    </source>
</evidence>
<protein>
    <recommendedName>
        <fullName evidence="7">Cache domain-containing protein</fullName>
    </recommendedName>
</protein>
<comment type="caution">
    <text evidence="8">The sequence shown here is derived from an EMBL/GenBank/DDBJ whole genome shotgun (WGS) entry which is preliminary data.</text>
</comment>
<evidence type="ECO:0000256" key="2">
    <source>
        <dbReference type="ARBA" id="ARBA00022475"/>
    </source>
</evidence>
<keyword evidence="2" id="KW-1003">Cell membrane</keyword>
<dbReference type="Pfam" id="PF02743">
    <property type="entry name" value="dCache_1"/>
    <property type="match status" value="1"/>
</dbReference>
<evidence type="ECO:0000313" key="9">
    <source>
        <dbReference type="Proteomes" id="UP001162131"/>
    </source>
</evidence>
<sequence>MRIREQYTKWPVSTQLVSTFITSSLILVGILIIITIFQLDWLRNTTISSTRTVIHHNTRKHLSNLGWDEANFTSLSFNSFINYINYQKNLDELMLGFGSSSPPIKSDDPIWDDAIPDTITETINGTAYTYESGVFFSKYKDSLSSAGETLVNLEAAMDKFYPLIFREYFTLIYSGFETDEILHYYPGYKSTDRTYSPLVNEWYYKAKDHPDSVIITEPYQGTTEGTWMITISQAILDSSDNFYGVTAVDITLNNIMSRLNSVVILDSGFILLITAGEGFVLSRPKSWMILGEELKIYDKDKTGISQKKWWKLTNETYGDLLEFTGPNSTDYYATLHPVRPYNDIQNITHWIMVCAIKSEVDKPVDDMRDDFSDTYVEIFWIVISIAIATFILISILLLFAAEKVATPLQLLNSIILKISSRSLYPKILKGTSLAGLNKYTEYMEGLINAFIKKIKRIDEKEKKFDKFVWGTTRPNDHFLFNEWKDKLYPFNIYKDKEMSWRSTIPSLVKVSIMSKT</sequence>
<organism evidence="8 9">
    <name type="scientific">Blepharisma stoltei</name>
    <dbReference type="NCBI Taxonomy" id="1481888"/>
    <lineage>
        <taxon>Eukaryota</taxon>
        <taxon>Sar</taxon>
        <taxon>Alveolata</taxon>
        <taxon>Ciliophora</taxon>
        <taxon>Postciliodesmatophora</taxon>
        <taxon>Heterotrichea</taxon>
        <taxon>Heterotrichida</taxon>
        <taxon>Blepharismidae</taxon>
        <taxon>Blepharisma</taxon>
    </lineage>
</organism>
<evidence type="ECO:0000256" key="6">
    <source>
        <dbReference type="SAM" id="Phobius"/>
    </source>
</evidence>
<evidence type="ECO:0000256" key="3">
    <source>
        <dbReference type="ARBA" id="ARBA00022692"/>
    </source>
</evidence>
<dbReference type="Proteomes" id="UP001162131">
    <property type="component" value="Unassembled WGS sequence"/>
</dbReference>
<keyword evidence="3 6" id="KW-0812">Transmembrane</keyword>